<comment type="caution">
    <text evidence="1">The sequence shown here is derived from an EMBL/GenBank/DDBJ whole genome shotgun (WGS) entry which is preliminary data.</text>
</comment>
<dbReference type="AlphaFoldDB" id="A0A0F9TXI5"/>
<gene>
    <name evidence="1" type="ORF">LCGC14_0275550</name>
</gene>
<name>A0A0F9TXI5_9ZZZZ</name>
<protein>
    <submittedName>
        <fullName evidence="1">Uncharacterized protein</fullName>
    </submittedName>
</protein>
<organism evidence="1">
    <name type="scientific">marine sediment metagenome</name>
    <dbReference type="NCBI Taxonomy" id="412755"/>
    <lineage>
        <taxon>unclassified sequences</taxon>
        <taxon>metagenomes</taxon>
        <taxon>ecological metagenomes</taxon>
    </lineage>
</organism>
<sequence length="85" mass="10058">MRQKGSTRQFPMMTMNDGWYWVIVQGNDAGDWMEDHYIEDGKSLCGELPTDEYPLWRSLVDAELKCNDHYCRECERLAKELGHQE</sequence>
<dbReference type="EMBL" id="LAZR01000155">
    <property type="protein sequence ID" value="KKN85750.1"/>
    <property type="molecule type" value="Genomic_DNA"/>
</dbReference>
<accession>A0A0F9TXI5</accession>
<proteinExistence type="predicted"/>
<reference evidence="1" key="1">
    <citation type="journal article" date="2015" name="Nature">
        <title>Complex archaea that bridge the gap between prokaryotes and eukaryotes.</title>
        <authorList>
            <person name="Spang A."/>
            <person name="Saw J.H."/>
            <person name="Jorgensen S.L."/>
            <person name="Zaremba-Niedzwiedzka K."/>
            <person name="Martijn J."/>
            <person name="Lind A.E."/>
            <person name="van Eijk R."/>
            <person name="Schleper C."/>
            <person name="Guy L."/>
            <person name="Ettema T.J."/>
        </authorList>
    </citation>
    <scope>NUCLEOTIDE SEQUENCE</scope>
</reference>
<evidence type="ECO:0000313" key="1">
    <source>
        <dbReference type="EMBL" id="KKN85750.1"/>
    </source>
</evidence>